<reference evidence="1" key="1">
    <citation type="submission" date="2019-10" db="EMBL/GenBank/DDBJ databases">
        <authorList>
            <consortium name="Genoscope - CEA"/>
            <person name="William W."/>
        </authorList>
    </citation>
    <scope>NUCLEOTIDE SEQUENCE [LARGE SCALE GENOMIC DNA]</scope>
    <source>
        <strain evidence="1">BBR_PRJEB10992</strain>
    </source>
</reference>
<gene>
    <name evidence="1" type="ORF">PL8927_690025</name>
</gene>
<dbReference type="Gene3D" id="3.30.70.120">
    <property type="match status" value="1"/>
</dbReference>
<dbReference type="AlphaFoldDB" id="A0A7Z9DZP4"/>
<sequence length="98" mass="11010">MQDVKKIEIIIDTFHIQDVLNILDQIKVSGYTVIKDTSGKGDRGISCSDYLDCDFTGSYIMTVCTNEKQLNTLIELIKPLLKKVGGICLFSDAKWVIH</sequence>
<dbReference type="InterPro" id="IPR011322">
    <property type="entry name" value="N-reg_PII-like_a/b"/>
</dbReference>
<proteinExistence type="predicted"/>
<dbReference type="PROSITE" id="PS51343">
    <property type="entry name" value="PII_GLNB_DOM"/>
    <property type="match status" value="1"/>
</dbReference>
<dbReference type="Pfam" id="PF00543">
    <property type="entry name" value="P-II"/>
    <property type="match status" value="1"/>
</dbReference>
<organism evidence="1 2">
    <name type="scientific">Planktothrix serta PCC 8927</name>
    <dbReference type="NCBI Taxonomy" id="671068"/>
    <lineage>
        <taxon>Bacteria</taxon>
        <taxon>Bacillati</taxon>
        <taxon>Cyanobacteriota</taxon>
        <taxon>Cyanophyceae</taxon>
        <taxon>Oscillatoriophycideae</taxon>
        <taxon>Oscillatoriales</taxon>
        <taxon>Microcoleaceae</taxon>
        <taxon>Planktothrix</taxon>
    </lineage>
</organism>
<evidence type="ECO:0000313" key="2">
    <source>
        <dbReference type="Proteomes" id="UP000184550"/>
    </source>
</evidence>
<evidence type="ECO:0000313" key="1">
    <source>
        <dbReference type="EMBL" id="VXD20256.1"/>
    </source>
</evidence>
<dbReference type="InterPro" id="IPR015867">
    <property type="entry name" value="N-reg_PII/ATP_PRibTrfase_C"/>
</dbReference>
<dbReference type="SUPFAM" id="SSF54913">
    <property type="entry name" value="GlnB-like"/>
    <property type="match status" value="1"/>
</dbReference>
<accession>A0A7Z9DZP4</accession>
<name>A0A7Z9DZP4_9CYAN</name>
<keyword evidence="2" id="KW-1185">Reference proteome</keyword>
<dbReference type="GO" id="GO:0006808">
    <property type="term" value="P:regulation of nitrogen utilization"/>
    <property type="evidence" value="ECO:0007669"/>
    <property type="project" value="InterPro"/>
</dbReference>
<protein>
    <submittedName>
        <fullName evidence="1">Nitrogen regulatory protein P-II</fullName>
    </submittedName>
</protein>
<dbReference type="GO" id="GO:0030234">
    <property type="term" value="F:enzyme regulator activity"/>
    <property type="evidence" value="ECO:0007669"/>
    <property type="project" value="InterPro"/>
</dbReference>
<comment type="caution">
    <text evidence="1">The sequence shown here is derived from an EMBL/GenBank/DDBJ whole genome shotgun (WGS) entry which is preliminary data.</text>
</comment>
<dbReference type="RefSeq" id="WP_083622968.1">
    <property type="nucleotide sequence ID" value="NZ_LR734875.1"/>
</dbReference>
<dbReference type="OrthoDB" id="281081at2"/>
<dbReference type="EMBL" id="CZCU02000145">
    <property type="protein sequence ID" value="VXD20256.1"/>
    <property type="molecule type" value="Genomic_DNA"/>
</dbReference>
<dbReference type="Proteomes" id="UP000184550">
    <property type="component" value="Unassembled WGS sequence"/>
</dbReference>
<dbReference type="InterPro" id="IPR002187">
    <property type="entry name" value="N-reg_PII"/>
</dbReference>